<dbReference type="InterPro" id="IPR001288">
    <property type="entry name" value="Translation_initiation_fac_3"/>
</dbReference>
<feature type="domain" description="Translation initiation factor 3 N-terminal" evidence="6">
    <location>
        <begin position="84"/>
        <end position="140"/>
    </location>
</feature>
<organism evidence="7 8">
    <name type="scientific">Monosiga brevicollis</name>
    <name type="common">Choanoflagellate</name>
    <dbReference type="NCBI Taxonomy" id="81824"/>
    <lineage>
        <taxon>Eukaryota</taxon>
        <taxon>Choanoflagellata</taxon>
        <taxon>Craspedida</taxon>
        <taxon>Salpingoecidae</taxon>
        <taxon>Monosiga</taxon>
    </lineage>
</organism>
<evidence type="ECO:0000256" key="3">
    <source>
        <dbReference type="ARBA" id="ARBA00022917"/>
    </source>
</evidence>
<evidence type="ECO:0000259" key="5">
    <source>
        <dbReference type="Pfam" id="PF00707"/>
    </source>
</evidence>
<dbReference type="STRING" id="81824.A9UYV2"/>
<feature type="domain" description="Translation initiation factor 3 C-terminal" evidence="5">
    <location>
        <begin position="157"/>
        <end position="231"/>
    </location>
</feature>
<dbReference type="Proteomes" id="UP000001357">
    <property type="component" value="Unassembled WGS sequence"/>
</dbReference>
<dbReference type="FunFam" id="3.30.110.10:FF:000006">
    <property type="entry name" value="Probable translation initiation factor, mitochondrial"/>
    <property type="match status" value="1"/>
</dbReference>
<evidence type="ECO:0000256" key="4">
    <source>
        <dbReference type="SAM" id="MobiDB-lite"/>
    </source>
</evidence>
<dbReference type="InterPro" id="IPR036788">
    <property type="entry name" value="T_IF-3_C_sf"/>
</dbReference>
<accession>A9UYV2</accession>
<dbReference type="InterPro" id="IPR036787">
    <property type="entry name" value="T_IF-3_N_sf"/>
</dbReference>
<name>A9UYV2_MONBE</name>
<evidence type="ECO:0000256" key="2">
    <source>
        <dbReference type="ARBA" id="ARBA00022540"/>
    </source>
</evidence>
<feature type="region of interest" description="Disordered" evidence="4">
    <location>
        <begin position="252"/>
        <end position="272"/>
    </location>
</feature>
<dbReference type="Gene3D" id="3.30.110.10">
    <property type="entry name" value="Translation initiation factor 3 (IF-3), C-terminal domain"/>
    <property type="match status" value="1"/>
</dbReference>
<comment type="similarity">
    <text evidence="1">Belongs to the IF-3 family.</text>
</comment>
<proteinExistence type="inferred from homology"/>
<dbReference type="FunCoup" id="A9UYV2">
    <property type="interactions" value="205"/>
</dbReference>
<reference evidence="7 8" key="1">
    <citation type="journal article" date="2008" name="Nature">
        <title>The genome of the choanoflagellate Monosiga brevicollis and the origin of metazoans.</title>
        <authorList>
            <consortium name="JGI Sequencing"/>
            <person name="King N."/>
            <person name="Westbrook M.J."/>
            <person name="Young S.L."/>
            <person name="Kuo A."/>
            <person name="Abedin M."/>
            <person name="Chapman J."/>
            <person name="Fairclough S."/>
            <person name="Hellsten U."/>
            <person name="Isogai Y."/>
            <person name="Letunic I."/>
            <person name="Marr M."/>
            <person name="Pincus D."/>
            <person name="Putnam N."/>
            <person name="Rokas A."/>
            <person name="Wright K.J."/>
            <person name="Zuzow R."/>
            <person name="Dirks W."/>
            <person name="Good M."/>
            <person name="Goodstein D."/>
            <person name="Lemons D."/>
            <person name="Li W."/>
            <person name="Lyons J.B."/>
            <person name="Morris A."/>
            <person name="Nichols S."/>
            <person name="Richter D.J."/>
            <person name="Salamov A."/>
            <person name="Bork P."/>
            <person name="Lim W.A."/>
            <person name="Manning G."/>
            <person name="Miller W.T."/>
            <person name="McGinnis W."/>
            <person name="Shapiro H."/>
            <person name="Tjian R."/>
            <person name="Grigoriev I.V."/>
            <person name="Rokhsar D."/>
        </authorList>
    </citation>
    <scope>NUCLEOTIDE SEQUENCE [LARGE SCALE GENOMIC DNA]</scope>
    <source>
        <strain evidence="8">MX1 / ATCC 50154</strain>
    </source>
</reference>
<dbReference type="Pfam" id="PF05198">
    <property type="entry name" value="IF3_N"/>
    <property type="match status" value="1"/>
</dbReference>
<dbReference type="InterPro" id="IPR019814">
    <property type="entry name" value="Translation_initiation_fac_3_N"/>
</dbReference>
<dbReference type="RefSeq" id="XP_001745701.1">
    <property type="nucleotide sequence ID" value="XM_001745649.1"/>
</dbReference>
<dbReference type="InParanoid" id="A9UYV2"/>
<dbReference type="SUPFAM" id="SSF54364">
    <property type="entry name" value="Translation initiation factor IF3, N-terminal domain"/>
    <property type="match status" value="1"/>
</dbReference>
<evidence type="ECO:0000313" key="8">
    <source>
        <dbReference type="Proteomes" id="UP000001357"/>
    </source>
</evidence>
<feature type="compositionally biased region" description="Acidic residues" evidence="4">
    <location>
        <begin position="255"/>
        <end position="264"/>
    </location>
</feature>
<dbReference type="EMBL" id="CH991550">
    <property type="protein sequence ID" value="EDQ89672.1"/>
    <property type="molecule type" value="Genomic_DNA"/>
</dbReference>
<dbReference type="Pfam" id="PF00707">
    <property type="entry name" value="IF3_C"/>
    <property type="match status" value="1"/>
</dbReference>
<evidence type="ECO:0000256" key="1">
    <source>
        <dbReference type="ARBA" id="ARBA00005439"/>
    </source>
</evidence>
<keyword evidence="2" id="KW-0396">Initiation factor</keyword>
<dbReference type="GO" id="GO:0070124">
    <property type="term" value="P:mitochondrial translational initiation"/>
    <property type="evidence" value="ECO:0000318"/>
    <property type="project" value="GO_Central"/>
</dbReference>
<gene>
    <name evidence="7" type="ORF">MONBRDRAFT_25253</name>
</gene>
<keyword evidence="3" id="KW-0648">Protein biosynthesis</keyword>
<evidence type="ECO:0000313" key="7">
    <source>
        <dbReference type="EMBL" id="EDQ89672.1"/>
    </source>
</evidence>
<dbReference type="PANTHER" id="PTHR10938:SF0">
    <property type="entry name" value="TRANSLATION INITIATION FACTOR IF-3, MITOCHONDRIAL"/>
    <property type="match status" value="1"/>
</dbReference>
<dbReference type="SUPFAM" id="SSF55200">
    <property type="entry name" value="Translation initiation factor IF3, C-terminal domain"/>
    <property type="match status" value="1"/>
</dbReference>
<feature type="region of interest" description="Disordered" evidence="4">
    <location>
        <begin position="135"/>
        <end position="155"/>
    </location>
</feature>
<dbReference type="GeneID" id="5890832"/>
<dbReference type="KEGG" id="mbr:MONBRDRAFT_25253"/>
<dbReference type="Gene3D" id="3.10.20.80">
    <property type="entry name" value="Translation initiation factor 3 (IF-3), N-terminal domain"/>
    <property type="match status" value="1"/>
</dbReference>
<dbReference type="NCBIfam" id="TIGR00168">
    <property type="entry name" value="infC"/>
    <property type="match status" value="1"/>
</dbReference>
<dbReference type="InterPro" id="IPR019815">
    <property type="entry name" value="Translation_initiation_fac_3_C"/>
</dbReference>
<dbReference type="GO" id="GO:0043022">
    <property type="term" value="F:ribosome binding"/>
    <property type="evidence" value="ECO:0000318"/>
    <property type="project" value="GO_Central"/>
</dbReference>
<sequence>MWKLAAGPAQRAASAWSCLSAGRTLVLSVAGTRVTARASVSLGNTWTSNVMGRALHTLRPLAAKKVKFEVEDSSKKNMLPNTFLLIGVDGEQLGEFTAPRAISHARQNSLSVVLVSQKPPVCRLMTTTHLRERQQKAREAASNKNNAKRPASKFPQKEIQMTAWITEHDLSIKLKQIRKFLTKGNQVRLFIKHRKGQARDKEQQAQVIARIQDEMNEIAALEEAPKSTGGYGTGMIATLLPNLEAIEALRTAANDNDDSEEDDHDTNTLDSK</sequence>
<protein>
    <recommendedName>
        <fullName evidence="9">Translation initiation factor 3 N-terminal domain-containing protein</fullName>
    </recommendedName>
</protein>
<dbReference type="GO" id="GO:0032790">
    <property type="term" value="P:ribosome disassembly"/>
    <property type="evidence" value="ECO:0000318"/>
    <property type="project" value="GO_Central"/>
</dbReference>
<dbReference type="AlphaFoldDB" id="A9UYV2"/>
<dbReference type="GO" id="GO:0003743">
    <property type="term" value="F:translation initiation factor activity"/>
    <property type="evidence" value="ECO:0000318"/>
    <property type="project" value="GO_Central"/>
</dbReference>
<evidence type="ECO:0008006" key="9">
    <source>
        <dbReference type="Google" id="ProtNLM"/>
    </source>
</evidence>
<dbReference type="GO" id="GO:0005739">
    <property type="term" value="C:mitochondrion"/>
    <property type="evidence" value="ECO:0000318"/>
    <property type="project" value="GO_Central"/>
</dbReference>
<keyword evidence="8" id="KW-1185">Reference proteome</keyword>
<dbReference type="PANTHER" id="PTHR10938">
    <property type="entry name" value="TRANSLATION INITIATION FACTOR IF-3"/>
    <property type="match status" value="1"/>
</dbReference>
<evidence type="ECO:0000259" key="6">
    <source>
        <dbReference type="Pfam" id="PF05198"/>
    </source>
</evidence>